<dbReference type="PROSITE" id="PS00292">
    <property type="entry name" value="CYCLINS"/>
    <property type="match status" value="1"/>
</dbReference>
<evidence type="ECO:0000313" key="13">
    <source>
        <dbReference type="EMBL" id="TGZ53938.1"/>
    </source>
</evidence>
<keyword evidence="2" id="KW-0132">Cell division</keyword>
<dbReference type="Pfam" id="PF00644">
    <property type="entry name" value="PARP"/>
    <property type="match status" value="1"/>
</dbReference>
<evidence type="ECO:0000256" key="2">
    <source>
        <dbReference type="ARBA" id="ARBA00022618"/>
    </source>
</evidence>
<dbReference type="GO" id="GO:0003950">
    <property type="term" value="F:NAD+ poly-ADP-ribosyltransferase activity"/>
    <property type="evidence" value="ECO:0007669"/>
    <property type="project" value="UniProtKB-UniRule"/>
</dbReference>
<dbReference type="EMBL" id="QBLH01000871">
    <property type="protein sequence ID" value="TGZ53938.1"/>
    <property type="molecule type" value="Genomic_DNA"/>
</dbReference>
<keyword evidence="8" id="KW-0131">Cell cycle</keyword>
<evidence type="ECO:0000256" key="9">
    <source>
        <dbReference type="ARBA" id="ARBA00024347"/>
    </source>
</evidence>
<comment type="similarity">
    <text evidence="9">Belongs to the ARTD/PARP family.</text>
</comment>
<dbReference type="Proteomes" id="UP000310200">
    <property type="component" value="Unassembled WGS sequence"/>
</dbReference>
<comment type="caution">
    <text evidence="13">The sequence shown here is derived from an EMBL/GenBank/DDBJ whole genome shotgun (WGS) entry which is preliminary data.</text>
</comment>
<dbReference type="InterPro" id="IPR048258">
    <property type="entry name" value="Cyclins_cyclin-box"/>
</dbReference>
<evidence type="ECO:0000256" key="5">
    <source>
        <dbReference type="ARBA" id="ARBA00022695"/>
    </source>
</evidence>
<dbReference type="InterPro" id="IPR036915">
    <property type="entry name" value="Cyclin-like_sf"/>
</dbReference>
<dbReference type="Gene3D" id="1.10.472.10">
    <property type="entry name" value="Cyclin-like"/>
    <property type="match status" value="2"/>
</dbReference>
<evidence type="ECO:0000313" key="14">
    <source>
        <dbReference type="Proteomes" id="UP000310200"/>
    </source>
</evidence>
<evidence type="ECO:0000256" key="7">
    <source>
        <dbReference type="ARBA" id="ARBA00023127"/>
    </source>
</evidence>
<gene>
    <name evidence="13" type="ORF">DBV15_03551</name>
</gene>
<dbReference type="SUPFAM" id="SSF47954">
    <property type="entry name" value="Cyclin-like"/>
    <property type="match status" value="2"/>
</dbReference>
<evidence type="ECO:0000256" key="1">
    <source>
        <dbReference type="ARBA" id="ARBA00006955"/>
    </source>
</evidence>
<evidence type="ECO:0000256" key="11">
    <source>
        <dbReference type="RuleBase" id="RU362114"/>
    </source>
</evidence>
<protein>
    <recommendedName>
        <fullName evidence="11">Poly [ADP-ribose] polymerase</fullName>
        <shortName evidence="11">PARP</shortName>
        <ecNumber evidence="11">2.4.2.-</ecNumber>
    </recommendedName>
</protein>
<dbReference type="FunFam" id="1.10.472.10:FF:000001">
    <property type="entry name" value="G2/mitotic-specific cyclin"/>
    <property type="match status" value="1"/>
</dbReference>
<evidence type="ECO:0000256" key="8">
    <source>
        <dbReference type="ARBA" id="ARBA00023306"/>
    </source>
</evidence>
<dbReference type="SUPFAM" id="SSF56399">
    <property type="entry name" value="ADP-ribosylation"/>
    <property type="match status" value="1"/>
</dbReference>
<comment type="similarity">
    <text evidence="1">Belongs to the cyclin family. Cyclin AB subfamily.</text>
</comment>
<dbReference type="InterPro" id="IPR041400">
    <property type="entry name" value="PARP16_N"/>
</dbReference>
<dbReference type="GO" id="GO:0016538">
    <property type="term" value="F:cyclin-dependent protein serine/threonine kinase regulator activity"/>
    <property type="evidence" value="ECO:0007669"/>
    <property type="project" value="UniProtKB-ARBA"/>
</dbReference>
<organism evidence="13 14">
    <name type="scientific">Temnothorax longispinosus</name>
    <dbReference type="NCBI Taxonomy" id="300112"/>
    <lineage>
        <taxon>Eukaryota</taxon>
        <taxon>Metazoa</taxon>
        <taxon>Ecdysozoa</taxon>
        <taxon>Arthropoda</taxon>
        <taxon>Hexapoda</taxon>
        <taxon>Insecta</taxon>
        <taxon>Pterygota</taxon>
        <taxon>Neoptera</taxon>
        <taxon>Endopterygota</taxon>
        <taxon>Hymenoptera</taxon>
        <taxon>Apocrita</taxon>
        <taxon>Aculeata</taxon>
        <taxon>Formicoidea</taxon>
        <taxon>Formicidae</taxon>
        <taxon>Myrmicinae</taxon>
        <taxon>Temnothorax</taxon>
    </lineage>
</organism>
<keyword evidence="5" id="KW-0548">Nucleotidyltransferase</keyword>
<dbReference type="InterPro" id="IPR006671">
    <property type="entry name" value="Cyclin_N"/>
</dbReference>
<dbReference type="CDD" id="cd20507">
    <property type="entry name" value="CYCLIN_CCNB1-like_rpt1"/>
    <property type="match status" value="1"/>
</dbReference>
<feature type="domain" description="PARP catalytic" evidence="12">
    <location>
        <begin position="148"/>
        <end position="340"/>
    </location>
</feature>
<dbReference type="SMART" id="SM00385">
    <property type="entry name" value="CYCLIN"/>
    <property type="match status" value="2"/>
</dbReference>
<dbReference type="PROSITE" id="PS51059">
    <property type="entry name" value="PARP_CATALYTIC"/>
    <property type="match status" value="1"/>
</dbReference>
<dbReference type="FunFam" id="1.10.472.10:FF:000005">
    <property type="entry name" value="G2/mitotic-specific cyclin B"/>
    <property type="match status" value="1"/>
</dbReference>
<dbReference type="SMART" id="SM01332">
    <property type="entry name" value="Cyclin_C"/>
    <property type="match status" value="1"/>
</dbReference>
<sequence length="785" mass="88759">MHELINKTMAYFNQNHEASKGARARQIGQYEVPGENKIVTKTGLDILYTSQIDRGVTEEDAERKISSLKHLLEKDPRAADLKWSLFVAASNTYRYDSCLRPFPPMYIKNECKDIEALRRAIESVPPLPVICKELGEAGAYENYGETIELLYWVLLRLRDSYIKSVPKESYNSILRKVPLAVPVAAPNLIFQVASAKQSAAEEKWKSSAKDHSTFYAYHGSRLENFHSIVHYGLQQNMCKRSEFGKGIYFSSELGVSLPYSPVGYGWGASLLGSEISCIALCELINHPDIKRGDSRDNAQNTLSDSLGGRIPDKYFVVTNSDLVRIRYLLVYSQDLHSTSTTDNTGLLAWFKQHKLLTFVLGYVVLLASVGLTQNKQVNHANAKENIRNTKPSMVVVPSKGKRAVLCEISNRVNTLRGVEPVDRISLLQKKKVVGPKQQAAKPVANVPEKPLVQIVKPVVKTSSTSVNNAPNAVDVHPTSAAVSQKREERDSFSTDLLKFEDIDEQDENNPILVSLYTNDIHDYLRTLEKKFPIKKGFLAGQEVTPKMRCVLVDWLVEVHQQFRLMQETLYLTVAVIDRFLQLYRSIDRKKLQLVGVTAMFIASKYEEMYSPDISDFVYITDKAYSKADILNMEMLIVKILDYSFGRPLPLHFLRRYSKAGKALPIHHTMAKYFLEQSLVHYEMCHYSPSLIAAAAIYLAFLVIGNDEEDEGKVIWTDTLTHYSTYSKDDVLPAVQDIAAIIVNAEDSKYQAVRKKYVHVKHMKISIRPELKSPIMLSIAARSNES</sequence>
<name>A0A4S2L0G1_9HYME</name>
<dbReference type="InterPro" id="IPR004367">
    <property type="entry name" value="Cyclin_C-dom"/>
</dbReference>
<evidence type="ECO:0000256" key="4">
    <source>
        <dbReference type="ARBA" id="ARBA00022679"/>
    </source>
</evidence>
<dbReference type="InterPro" id="IPR013763">
    <property type="entry name" value="Cyclin-like_dom"/>
</dbReference>
<dbReference type="InterPro" id="IPR012317">
    <property type="entry name" value="Poly(ADP-ribose)pol_cat_dom"/>
</dbReference>
<evidence type="ECO:0000256" key="3">
    <source>
        <dbReference type="ARBA" id="ARBA00022676"/>
    </source>
</evidence>
<dbReference type="GO" id="GO:0051301">
    <property type="term" value="P:cell division"/>
    <property type="evidence" value="ECO:0007669"/>
    <property type="project" value="UniProtKB-KW"/>
</dbReference>
<dbReference type="Pfam" id="PF00134">
    <property type="entry name" value="Cyclin_N"/>
    <property type="match status" value="1"/>
</dbReference>
<keyword evidence="4 11" id="KW-0808">Transferase</keyword>
<keyword evidence="6 11" id="KW-0520">NAD</keyword>
<dbReference type="PANTHER" id="PTHR21328">
    <property type="entry name" value="POLY ADP-RIBOSE POLYMERASE FAMILY, MEMBER PARP"/>
    <property type="match status" value="1"/>
</dbReference>
<dbReference type="Pfam" id="PF02984">
    <property type="entry name" value="Cyclin_C"/>
    <property type="match status" value="1"/>
</dbReference>
<keyword evidence="14" id="KW-1185">Reference proteome</keyword>
<evidence type="ECO:0000259" key="12">
    <source>
        <dbReference type="PROSITE" id="PS51059"/>
    </source>
</evidence>
<keyword evidence="7 10" id="KW-0195">Cyclin</keyword>
<dbReference type="Pfam" id="PF18084">
    <property type="entry name" value="ARTD15_N"/>
    <property type="match status" value="1"/>
</dbReference>
<dbReference type="InterPro" id="IPR051838">
    <property type="entry name" value="ARTD_PARP"/>
</dbReference>
<dbReference type="AlphaFoldDB" id="A0A4S2L0G1"/>
<reference evidence="13 14" key="1">
    <citation type="journal article" date="2019" name="Philos. Trans. R. Soc. Lond., B, Biol. Sci.">
        <title>Ant behaviour and brain gene expression of defending hosts depend on the ecological success of the intruding social parasite.</title>
        <authorList>
            <person name="Kaur R."/>
            <person name="Stoldt M."/>
            <person name="Jongepier E."/>
            <person name="Feldmeyer B."/>
            <person name="Menzel F."/>
            <person name="Bornberg-Bauer E."/>
            <person name="Foitzik S."/>
        </authorList>
    </citation>
    <scope>NUCLEOTIDE SEQUENCE [LARGE SCALE GENOMIC DNA]</scope>
    <source>
        <tissue evidence="13">Whole body</tissue>
    </source>
</reference>
<dbReference type="GO" id="GO:0016779">
    <property type="term" value="F:nucleotidyltransferase activity"/>
    <property type="evidence" value="ECO:0007669"/>
    <property type="project" value="UniProtKB-KW"/>
</dbReference>
<dbReference type="GO" id="GO:0005634">
    <property type="term" value="C:nucleus"/>
    <property type="evidence" value="ECO:0007669"/>
    <property type="project" value="UniProtKB-ARBA"/>
</dbReference>
<proteinExistence type="inferred from homology"/>
<dbReference type="STRING" id="300112.A0A4S2L0G1"/>
<evidence type="ECO:0000256" key="6">
    <source>
        <dbReference type="ARBA" id="ARBA00023027"/>
    </source>
</evidence>
<dbReference type="Gene3D" id="3.90.228.10">
    <property type="match status" value="1"/>
</dbReference>
<dbReference type="EC" id="2.4.2.-" evidence="11"/>
<keyword evidence="3 11" id="KW-0328">Glycosyltransferase</keyword>
<evidence type="ECO:0000256" key="10">
    <source>
        <dbReference type="RuleBase" id="RU000383"/>
    </source>
</evidence>
<accession>A0A4S2L0G1</accession>